<evidence type="ECO:0000313" key="4">
    <source>
        <dbReference type="EMBL" id="PIV50915.1"/>
    </source>
</evidence>
<dbReference type="InterPro" id="IPR010918">
    <property type="entry name" value="PurM-like_C_dom"/>
</dbReference>
<proteinExistence type="inferred from homology"/>
<comment type="similarity">
    <text evidence="1">Belongs to the HypE family.</text>
</comment>
<dbReference type="PANTHER" id="PTHR30303:SF4">
    <property type="entry name" value="HYDROGENASE EXPRESSION_FORMATION PROTEIN HYPE"/>
    <property type="match status" value="1"/>
</dbReference>
<dbReference type="PIRSF" id="PIRSF005644">
    <property type="entry name" value="Hdrgns_mtr_HypE"/>
    <property type="match status" value="1"/>
</dbReference>
<evidence type="ECO:0000313" key="5">
    <source>
        <dbReference type="Proteomes" id="UP000228896"/>
    </source>
</evidence>
<evidence type="ECO:0000256" key="1">
    <source>
        <dbReference type="ARBA" id="ARBA00006243"/>
    </source>
</evidence>
<dbReference type="Pfam" id="PF00586">
    <property type="entry name" value="AIRS"/>
    <property type="match status" value="1"/>
</dbReference>
<comment type="caution">
    <text evidence="4">The sequence shown here is derived from an EMBL/GenBank/DDBJ whole genome shotgun (WGS) entry which is preliminary data.</text>
</comment>
<feature type="domain" description="PurM-like C-terminal" evidence="3">
    <location>
        <begin position="165"/>
        <end position="302"/>
    </location>
</feature>
<dbReference type="NCBIfam" id="TIGR02124">
    <property type="entry name" value="hypE"/>
    <property type="match status" value="1"/>
</dbReference>
<evidence type="ECO:0000259" key="3">
    <source>
        <dbReference type="Pfam" id="PF02769"/>
    </source>
</evidence>
<evidence type="ECO:0000259" key="2">
    <source>
        <dbReference type="Pfam" id="PF00586"/>
    </source>
</evidence>
<protein>
    <submittedName>
        <fullName evidence="4">Hydrogenase expression/formation protein HypE</fullName>
    </submittedName>
</protein>
<gene>
    <name evidence="4" type="primary">hypE</name>
    <name evidence="4" type="ORF">COS18_03705</name>
</gene>
<dbReference type="EMBL" id="PETS01000097">
    <property type="protein sequence ID" value="PIV50915.1"/>
    <property type="molecule type" value="Genomic_DNA"/>
</dbReference>
<dbReference type="Gene3D" id="3.30.1330.10">
    <property type="entry name" value="PurM-like, N-terminal domain"/>
    <property type="match status" value="1"/>
</dbReference>
<dbReference type="Gene3D" id="3.90.650.10">
    <property type="entry name" value="PurM-like C-terminal domain"/>
    <property type="match status" value="1"/>
</dbReference>
<dbReference type="AlphaFoldDB" id="A0A2M7DMA9"/>
<organism evidence="4 5">
    <name type="scientific">Candidatus Falkowbacteria bacterium CG02_land_8_20_14_3_00_36_14</name>
    <dbReference type="NCBI Taxonomy" id="1974560"/>
    <lineage>
        <taxon>Bacteria</taxon>
        <taxon>Candidatus Falkowiibacteriota</taxon>
    </lineage>
</organism>
<sequence length="347" mass="38255">MKINDDKKFIELDHGGGGYKSWELVKEIRQILKFKGQWQNCEDDAAIYDLGKGKLVFTTDAFIVDPIFFPGGDIGKIAMCGTINDLSVMGARPIGISLSIVMEEGFLKKDFLQIIKSINKVSRQSGVPVVTGDTKVTGKGKIDKIAVTTAGVGLARKIISNNGVKAGDFIIASGDLGVHTIALLSKRFNYRTKIRSDSKPLNKELAEVGEYLNAAKDPTRGGLAANLVEMAEKAKVKIILEEKLLPYKKETVALTELLGIDIFSLASEGRFIASVSKKNTKLVLNILKKYNKEAKIIGRAEKMDSRLRGNDKNEHENNKKNYIYLKTNLGTLRPIEMPKGKLIPRIC</sequence>
<feature type="domain" description="PurM-like N-terminal" evidence="2">
    <location>
        <begin position="43"/>
        <end position="154"/>
    </location>
</feature>
<dbReference type="GO" id="GO:0051604">
    <property type="term" value="P:protein maturation"/>
    <property type="evidence" value="ECO:0007669"/>
    <property type="project" value="TreeGrafter"/>
</dbReference>
<dbReference type="InterPro" id="IPR011854">
    <property type="entry name" value="HypE"/>
</dbReference>
<dbReference type="PANTHER" id="PTHR30303">
    <property type="entry name" value="HYDROGENASE ISOENZYMES FORMATION PROTEIN HYPE"/>
    <property type="match status" value="1"/>
</dbReference>
<name>A0A2M7DMA9_9BACT</name>
<reference evidence="5" key="1">
    <citation type="submission" date="2017-09" db="EMBL/GenBank/DDBJ databases">
        <title>Depth-based differentiation of microbial function through sediment-hosted aquifers and enrichment of novel symbionts in the deep terrestrial subsurface.</title>
        <authorList>
            <person name="Probst A.J."/>
            <person name="Ladd B."/>
            <person name="Jarett J.K."/>
            <person name="Geller-Mcgrath D.E."/>
            <person name="Sieber C.M.K."/>
            <person name="Emerson J.B."/>
            <person name="Anantharaman K."/>
            <person name="Thomas B.C."/>
            <person name="Malmstrom R."/>
            <person name="Stieglmeier M."/>
            <person name="Klingl A."/>
            <person name="Woyke T."/>
            <person name="Ryan C.M."/>
            <person name="Banfield J.F."/>
        </authorList>
    </citation>
    <scope>NUCLEOTIDE SEQUENCE [LARGE SCALE GENOMIC DNA]</scope>
</reference>
<dbReference type="Pfam" id="PF02769">
    <property type="entry name" value="AIRS_C"/>
    <property type="match status" value="1"/>
</dbReference>
<dbReference type="SUPFAM" id="SSF56042">
    <property type="entry name" value="PurM C-terminal domain-like"/>
    <property type="match status" value="1"/>
</dbReference>
<dbReference type="InterPro" id="IPR016188">
    <property type="entry name" value="PurM-like_N"/>
</dbReference>
<dbReference type="SUPFAM" id="SSF55326">
    <property type="entry name" value="PurM N-terminal domain-like"/>
    <property type="match status" value="1"/>
</dbReference>
<dbReference type="InterPro" id="IPR036921">
    <property type="entry name" value="PurM-like_N_sf"/>
</dbReference>
<dbReference type="InterPro" id="IPR036676">
    <property type="entry name" value="PurM-like_C_sf"/>
</dbReference>
<accession>A0A2M7DMA9</accession>
<dbReference type="Proteomes" id="UP000228896">
    <property type="component" value="Unassembled WGS sequence"/>
</dbReference>